<dbReference type="AlphaFoldDB" id="A0A379DFF1"/>
<feature type="domain" description="Resolvase/invertase-type recombinase catalytic" evidence="2">
    <location>
        <begin position="26"/>
        <end position="148"/>
    </location>
</feature>
<dbReference type="PANTHER" id="PTHR30461">
    <property type="entry name" value="DNA-INVERTASE FROM LAMBDOID PROPHAGE"/>
    <property type="match status" value="1"/>
</dbReference>
<name>A0A379DFF1_9FIRM</name>
<dbReference type="SUPFAM" id="SSF53041">
    <property type="entry name" value="Resolvase-like"/>
    <property type="match status" value="1"/>
</dbReference>
<accession>A0A379DFF1</accession>
<dbReference type="CDD" id="cd00338">
    <property type="entry name" value="Ser_Recombinase"/>
    <property type="match status" value="1"/>
</dbReference>
<protein>
    <submittedName>
        <fullName evidence="3">Resolvase, N terminal domain</fullName>
    </submittedName>
</protein>
<evidence type="ECO:0000256" key="1">
    <source>
        <dbReference type="SAM" id="Phobius"/>
    </source>
</evidence>
<dbReference type="Proteomes" id="UP000254777">
    <property type="component" value="Unassembled WGS sequence"/>
</dbReference>
<evidence type="ECO:0000259" key="2">
    <source>
        <dbReference type="SMART" id="SM00857"/>
    </source>
</evidence>
<dbReference type="SMART" id="SM00857">
    <property type="entry name" value="Resolvase"/>
    <property type="match status" value="1"/>
</dbReference>
<dbReference type="RefSeq" id="WP_245946093.1">
    <property type="nucleotide sequence ID" value="NZ_UGTH01000001.1"/>
</dbReference>
<dbReference type="Pfam" id="PF00239">
    <property type="entry name" value="Resolvase"/>
    <property type="match status" value="1"/>
</dbReference>
<dbReference type="PANTHER" id="PTHR30461:SF23">
    <property type="entry name" value="DNA RECOMBINASE-RELATED"/>
    <property type="match status" value="1"/>
</dbReference>
<dbReference type="Gene3D" id="3.40.50.1390">
    <property type="entry name" value="Resolvase, N-terminal catalytic domain"/>
    <property type="match status" value="1"/>
</dbReference>
<dbReference type="InterPro" id="IPR036162">
    <property type="entry name" value="Resolvase-like_N_sf"/>
</dbReference>
<keyword evidence="1" id="KW-0472">Membrane</keyword>
<dbReference type="GO" id="GO:0003677">
    <property type="term" value="F:DNA binding"/>
    <property type="evidence" value="ECO:0007669"/>
    <property type="project" value="InterPro"/>
</dbReference>
<dbReference type="InterPro" id="IPR050639">
    <property type="entry name" value="SSR_resolvase"/>
</dbReference>
<sequence length="148" mass="17379">MARTANRRMKSEEQLINKESINSFQTAIYARTSRDKKEKPSDSIENQIALCESFIQKSEDFSLAGIYKDIAKTGTDFERPDFENLMDEVRMGKVNCIVVKDLSRFGRNYTELCKCQYKNVHFCSNNNVHFLIPPYIFSFVISFFEFYF</sequence>
<reference evidence="3 4" key="1">
    <citation type="submission" date="2018-06" db="EMBL/GenBank/DDBJ databases">
        <authorList>
            <consortium name="Pathogen Informatics"/>
            <person name="Doyle S."/>
        </authorList>
    </citation>
    <scope>NUCLEOTIDE SEQUENCE [LARGE SCALE GENOMIC DNA]</scope>
    <source>
        <strain evidence="3 4">NCTC11088</strain>
    </source>
</reference>
<dbReference type="GO" id="GO:0000150">
    <property type="term" value="F:DNA strand exchange activity"/>
    <property type="evidence" value="ECO:0007669"/>
    <property type="project" value="InterPro"/>
</dbReference>
<keyword evidence="1" id="KW-1133">Transmembrane helix</keyword>
<dbReference type="InterPro" id="IPR006119">
    <property type="entry name" value="Resolv_N"/>
</dbReference>
<proteinExistence type="predicted"/>
<evidence type="ECO:0000313" key="3">
    <source>
        <dbReference type="EMBL" id="SUB76295.1"/>
    </source>
</evidence>
<organism evidence="3 4">
    <name type="scientific">Peptoniphilus indolicus</name>
    <dbReference type="NCBI Taxonomy" id="33030"/>
    <lineage>
        <taxon>Bacteria</taxon>
        <taxon>Bacillati</taxon>
        <taxon>Bacillota</taxon>
        <taxon>Tissierellia</taxon>
        <taxon>Tissierellales</taxon>
        <taxon>Peptoniphilaceae</taxon>
        <taxon>Peptoniphilus</taxon>
    </lineage>
</organism>
<keyword evidence="1" id="KW-0812">Transmembrane</keyword>
<evidence type="ECO:0000313" key="4">
    <source>
        <dbReference type="Proteomes" id="UP000254777"/>
    </source>
</evidence>
<feature type="transmembrane region" description="Helical" evidence="1">
    <location>
        <begin position="128"/>
        <end position="147"/>
    </location>
</feature>
<dbReference type="EMBL" id="UGTH01000001">
    <property type="protein sequence ID" value="SUB76295.1"/>
    <property type="molecule type" value="Genomic_DNA"/>
</dbReference>
<gene>
    <name evidence="3" type="ORF">NCTC11088_02111</name>
</gene>